<protein>
    <submittedName>
        <fullName evidence="1">CopG family antitoxin</fullName>
    </submittedName>
</protein>
<dbReference type="NCBIfam" id="NF047399">
    <property type="entry name" value="BrnA_antitoxin_add"/>
    <property type="match status" value="1"/>
</dbReference>
<sequence length="80" mass="9327">MKNTISAEELERIFDEGKEDVLQYFDLSTAQRPGMIKRVNVDFPHWMVEALDKQARHLGVPRQALIKMWIAEKLPAHPIK</sequence>
<gene>
    <name evidence="1" type="ORF">V6W77_03940</name>
</gene>
<accession>A0ABU7ZE08</accession>
<comment type="caution">
    <text evidence="1">The sequence shown here is derived from an EMBL/GenBank/DDBJ whole genome shotgun (WGS) entry which is preliminary data.</text>
</comment>
<proteinExistence type="predicted"/>
<reference evidence="1" key="1">
    <citation type="submission" date="2023-12" db="EMBL/GenBank/DDBJ databases">
        <title>Mannheima indologenes sp. nov. proposed for Clade V organisms of Mannheimia.</title>
        <authorList>
            <person name="Christensen H."/>
        </authorList>
    </citation>
    <scope>NUCLEOTIDE SEQUENCE</scope>
    <source>
        <strain evidence="1">M14.4</strain>
    </source>
</reference>
<dbReference type="EMBL" id="JBAJJM010000005">
    <property type="protein sequence ID" value="MEG9475424.1"/>
    <property type="molecule type" value="Genomic_DNA"/>
</dbReference>
<organism evidence="1 2">
    <name type="scientific">Mannheimia indoligenes</name>
    <dbReference type="NCBI Taxonomy" id="3103145"/>
    <lineage>
        <taxon>Bacteria</taxon>
        <taxon>Pseudomonadati</taxon>
        <taxon>Pseudomonadota</taxon>
        <taxon>Gammaproteobacteria</taxon>
        <taxon>Pasteurellales</taxon>
        <taxon>Pasteurellaceae</taxon>
        <taxon>Mannheimia</taxon>
    </lineage>
</organism>
<dbReference type="Proteomes" id="UP001432017">
    <property type="component" value="Unassembled WGS sequence"/>
</dbReference>
<dbReference type="Pfam" id="PF12441">
    <property type="entry name" value="CopG_antitoxin"/>
    <property type="match status" value="1"/>
</dbReference>
<dbReference type="InterPro" id="IPR022148">
    <property type="entry name" value="CopG_antitoxin"/>
</dbReference>
<keyword evidence="2" id="KW-1185">Reference proteome</keyword>
<dbReference type="RefSeq" id="WP_025235749.1">
    <property type="nucleotide sequence ID" value="NZ_JBAJJG010000008.1"/>
</dbReference>
<evidence type="ECO:0000313" key="2">
    <source>
        <dbReference type="Proteomes" id="UP001432017"/>
    </source>
</evidence>
<evidence type="ECO:0000313" key="1">
    <source>
        <dbReference type="EMBL" id="MEG9475424.1"/>
    </source>
</evidence>
<name>A0ABU7ZE08_9PAST</name>